<name>A0ACB8B4U5_9AGAM</name>
<evidence type="ECO:0000313" key="1">
    <source>
        <dbReference type="EMBL" id="KAH7920208.1"/>
    </source>
</evidence>
<accession>A0ACB8B4U5</accession>
<keyword evidence="2" id="KW-1185">Reference proteome</keyword>
<dbReference type="Proteomes" id="UP000790709">
    <property type="component" value="Unassembled WGS sequence"/>
</dbReference>
<evidence type="ECO:0000313" key="2">
    <source>
        <dbReference type="Proteomes" id="UP000790709"/>
    </source>
</evidence>
<proteinExistence type="predicted"/>
<protein>
    <submittedName>
        <fullName evidence="1">Uncharacterized protein</fullName>
    </submittedName>
</protein>
<comment type="caution">
    <text evidence="1">The sequence shown here is derived from an EMBL/GenBank/DDBJ whole genome shotgun (WGS) entry which is preliminary data.</text>
</comment>
<reference evidence="1" key="1">
    <citation type="journal article" date="2021" name="New Phytol.">
        <title>Evolutionary innovations through gain and loss of genes in the ectomycorrhizal Boletales.</title>
        <authorList>
            <person name="Wu G."/>
            <person name="Miyauchi S."/>
            <person name="Morin E."/>
            <person name="Kuo A."/>
            <person name="Drula E."/>
            <person name="Varga T."/>
            <person name="Kohler A."/>
            <person name="Feng B."/>
            <person name="Cao Y."/>
            <person name="Lipzen A."/>
            <person name="Daum C."/>
            <person name="Hundley H."/>
            <person name="Pangilinan J."/>
            <person name="Johnson J."/>
            <person name="Barry K."/>
            <person name="LaButti K."/>
            <person name="Ng V."/>
            <person name="Ahrendt S."/>
            <person name="Min B."/>
            <person name="Choi I.G."/>
            <person name="Park H."/>
            <person name="Plett J.M."/>
            <person name="Magnuson J."/>
            <person name="Spatafora J.W."/>
            <person name="Nagy L.G."/>
            <person name="Henrissat B."/>
            <person name="Grigoriev I.V."/>
            <person name="Yang Z.L."/>
            <person name="Xu J."/>
            <person name="Martin F.M."/>
        </authorList>
    </citation>
    <scope>NUCLEOTIDE SEQUENCE</scope>
    <source>
        <strain evidence="1">KUC20120723A-06</strain>
    </source>
</reference>
<gene>
    <name evidence="1" type="ORF">BV22DRAFT_1050501</name>
</gene>
<organism evidence="1 2">
    <name type="scientific">Leucogyrophana mollusca</name>
    <dbReference type="NCBI Taxonomy" id="85980"/>
    <lineage>
        <taxon>Eukaryota</taxon>
        <taxon>Fungi</taxon>
        <taxon>Dikarya</taxon>
        <taxon>Basidiomycota</taxon>
        <taxon>Agaricomycotina</taxon>
        <taxon>Agaricomycetes</taxon>
        <taxon>Agaricomycetidae</taxon>
        <taxon>Boletales</taxon>
        <taxon>Boletales incertae sedis</taxon>
        <taxon>Leucogyrophana</taxon>
    </lineage>
</organism>
<dbReference type="EMBL" id="MU266596">
    <property type="protein sequence ID" value="KAH7920208.1"/>
    <property type="molecule type" value="Genomic_DNA"/>
</dbReference>
<sequence length="233" mass="25646">MTPDAVLIGTSTGKPMMSPAPIFGGPRPTLFCRQDKFFDFIFARGDALFWWRWAHSRHLIYSLRTPRLLVVRKGMPQLLARTPTRLGIPPLGSASPSMSVGFDRPTICFVREFPEITISVALLIPCMESVGIGLELSVRSQAAGPGGATPYDFYTDDRDGPVVVVGEHVGPRVTLSKRTMNDGMIAYLAAGYDACEAMSPRPIRILKRNPNLPWSSVLDVWRITKGFAYATSS</sequence>